<dbReference type="SUPFAM" id="SSF50447">
    <property type="entry name" value="Translation proteins"/>
    <property type="match status" value="1"/>
</dbReference>
<dbReference type="Pfam" id="PF00679">
    <property type="entry name" value="EFG_C"/>
    <property type="match status" value="1"/>
</dbReference>
<dbReference type="SUPFAM" id="SSF54980">
    <property type="entry name" value="EF-G C-terminal domain-like"/>
    <property type="match status" value="2"/>
</dbReference>
<dbReference type="CDD" id="cd01514">
    <property type="entry name" value="Elongation_Factor_C"/>
    <property type="match status" value="1"/>
</dbReference>
<evidence type="ECO:0000256" key="1">
    <source>
        <dbReference type="ARBA" id="ARBA00004496"/>
    </source>
</evidence>
<dbReference type="SUPFAM" id="SSF52540">
    <property type="entry name" value="P-loop containing nucleoside triphosphate hydrolases"/>
    <property type="match status" value="1"/>
</dbReference>
<dbReference type="InterPro" id="IPR035647">
    <property type="entry name" value="EFG_III/V"/>
</dbReference>
<dbReference type="InterPro" id="IPR000795">
    <property type="entry name" value="T_Tr_GTP-bd_dom"/>
</dbReference>
<evidence type="ECO:0000256" key="9">
    <source>
        <dbReference type="ARBA" id="ARBA00024731"/>
    </source>
</evidence>
<keyword evidence="4 10" id="KW-0963">Cytoplasm</keyword>
<dbReference type="InterPro" id="IPR041095">
    <property type="entry name" value="EFG_II"/>
</dbReference>
<dbReference type="InterPro" id="IPR020568">
    <property type="entry name" value="Ribosomal_Su5_D2-typ_SF"/>
</dbReference>
<reference evidence="13" key="1">
    <citation type="journal article" date="2014" name="Genome Biol. Evol.">
        <title>Pangenome evidence for extensive interdomain horizontal transfer affecting lineage core and shell genes in uncultured planktonic thaumarchaeota and euryarchaeota.</title>
        <authorList>
            <person name="Deschamps P."/>
            <person name="Zivanovic Y."/>
            <person name="Moreira D."/>
            <person name="Rodriguez-Valera F."/>
            <person name="Lopez-Garcia P."/>
        </authorList>
    </citation>
    <scope>NUCLEOTIDE SEQUENCE</scope>
</reference>
<feature type="binding site" evidence="10">
    <location>
        <begin position="94"/>
        <end position="98"/>
    </location>
    <ligand>
        <name>GTP</name>
        <dbReference type="ChEBI" id="CHEBI:37565"/>
    </ligand>
</feature>
<evidence type="ECO:0000256" key="3">
    <source>
        <dbReference type="ARBA" id="ARBA00017891"/>
    </source>
</evidence>
<dbReference type="FunFam" id="3.30.70.240:FF:000001">
    <property type="entry name" value="Elongation factor G"/>
    <property type="match status" value="1"/>
</dbReference>
<dbReference type="GO" id="GO:0003924">
    <property type="term" value="F:GTPase activity"/>
    <property type="evidence" value="ECO:0007669"/>
    <property type="project" value="InterPro"/>
</dbReference>
<comment type="similarity">
    <text evidence="2 10">Belongs to the TRAFAC class translation factor GTPase superfamily. Classic translation factor GTPase family. EF-G/EF-2 subfamily.</text>
</comment>
<name>A0A075H9S2_9EURY</name>
<dbReference type="NCBIfam" id="TIGR00490">
    <property type="entry name" value="aEF-2"/>
    <property type="match status" value="1"/>
</dbReference>
<keyword evidence="6 10" id="KW-0251">Elongation factor</keyword>
<evidence type="ECO:0000256" key="8">
    <source>
        <dbReference type="ARBA" id="ARBA00023134"/>
    </source>
</evidence>
<dbReference type="HAMAP" id="MF_00054_A">
    <property type="entry name" value="EF_G_EF_2_A"/>
    <property type="match status" value="1"/>
</dbReference>
<dbReference type="InterPro" id="IPR004161">
    <property type="entry name" value="EFTu-like_2"/>
</dbReference>
<dbReference type="InterPro" id="IPR005225">
    <property type="entry name" value="Small_GTP-bd"/>
</dbReference>
<feature type="compositionally biased region" description="Polar residues" evidence="11">
    <location>
        <begin position="724"/>
        <end position="734"/>
    </location>
</feature>
<evidence type="ECO:0000313" key="13">
    <source>
        <dbReference type="EMBL" id="AIF11227.1"/>
    </source>
</evidence>
<evidence type="ECO:0000256" key="5">
    <source>
        <dbReference type="ARBA" id="ARBA00022741"/>
    </source>
</evidence>
<dbReference type="PANTHER" id="PTHR42908">
    <property type="entry name" value="TRANSLATION ELONGATION FACTOR-RELATED"/>
    <property type="match status" value="1"/>
</dbReference>
<dbReference type="GO" id="GO:0005525">
    <property type="term" value="F:GTP binding"/>
    <property type="evidence" value="ECO:0007669"/>
    <property type="project" value="UniProtKB-UniRule"/>
</dbReference>
<evidence type="ECO:0000256" key="6">
    <source>
        <dbReference type="ARBA" id="ARBA00022768"/>
    </source>
</evidence>
<evidence type="ECO:0000256" key="2">
    <source>
        <dbReference type="ARBA" id="ARBA00005870"/>
    </source>
</evidence>
<dbReference type="Pfam" id="PF03764">
    <property type="entry name" value="EFG_IV"/>
    <property type="match status" value="1"/>
</dbReference>
<dbReference type="SMART" id="SM00838">
    <property type="entry name" value="EFG_C"/>
    <property type="match status" value="1"/>
</dbReference>
<dbReference type="FunFam" id="3.30.70.870:FF:000002">
    <property type="entry name" value="Translation elongation factor 2"/>
    <property type="match status" value="1"/>
</dbReference>
<dbReference type="InterPro" id="IPR009000">
    <property type="entry name" value="Transl_B-barrel_sf"/>
</dbReference>
<comment type="function">
    <text evidence="9 10">Catalyzes the GTP-dependent ribosomal translocation step during translation elongation. During this step, the ribosome changes from the pre-translocational (PRE) to the post-translocational (POST) state as the newly formed A-site-bound peptidyl-tRNA and P-site-bound deacylated tRNA move to the P and E sites, respectively. Catalyzes the coordinated movement of the two tRNA molecules, the mRNA and conformational changes in the ribosome.</text>
</comment>
<dbReference type="CDD" id="cd01885">
    <property type="entry name" value="EF2"/>
    <property type="match status" value="1"/>
</dbReference>
<sequence length="734" mass="81352">MGRREDLIEKIKELMKTPDKIRNMGIIAHIDHGKTTLSDSLLADSGLISEELAGQQRALDFDEQEQARGITINAANVTLVHSSEGEDYLINLIDTPGHVDFGGDVIRAMRAVDGGLVLVDAVEGCMPQTETVLRQAIRERVKPLLFINKVDRLIRELKLTPDQMQERFVKIIAKVNQLIAKNLPKDFENDWKVRVEDGSVMFGSGFHRWALSVPHMKELKISFGDIINAYSEGDDKWKELADKAPLSKIALDLVVKHHPSPIESQKYRIPAIWPGEDEEVMAQLSSCDKDGPVAFMITKIHADPHAGDVALGRLYSGTLRSGTDLHLINAKQDFRIQQLALYMTNDRVQIEEVPVGNIVAVSGLKTARSGETACLPSQIIEPFERIQETEPVVTEAIEAKSTKDLPKLVEVLYRIAKQDPAIHIEVDEETGECKMSGTGELHLEIWKYRIENDHNIPINSSDPIVVYRETIDTMSPQLEGKSPNKHNKFYISVHPLEEEISDAILKGDLPQGRIKKKSQKEIVKKFAGLGMDSKLAKGVASIHGNNIFMSVVKGEVHLGEVMELCMDGFDDVIKKGPLSNERCAGLKVVLHDVKLHEDAIHRGPAQVIPAVRNAIKAAMLTSGVLLTEPVQKVFVRVPETHMGAVNKEMQGRRGQILDIQQEGDQMEIVAKAPVAEMFGFAGEIRSATEGRVLWSTEGAGFEKLPQDLQAKTVSEIRGRKGLSENPQTPSDLLG</sequence>
<protein>
    <recommendedName>
        <fullName evidence="3 10">Elongation factor 2</fullName>
        <shortName evidence="10">EF-2</shortName>
    </recommendedName>
</protein>
<dbReference type="Pfam" id="PF00009">
    <property type="entry name" value="GTP_EFTU"/>
    <property type="match status" value="1"/>
</dbReference>
<keyword evidence="8 10" id="KW-0342">GTP-binding</keyword>
<dbReference type="NCBIfam" id="TIGR00231">
    <property type="entry name" value="small_GTP"/>
    <property type="match status" value="1"/>
</dbReference>
<dbReference type="CDD" id="cd16268">
    <property type="entry name" value="EF2_II"/>
    <property type="match status" value="1"/>
</dbReference>
<dbReference type="SMART" id="SM00889">
    <property type="entry name" value="EFG_IV"/>
    <property type="match status" value="1"/>
</dbReference>
<evidence type="ECO:0000256" key="10">
    <source>
        <dbReference type="HAMAP-Rule" id="MF_00054"/>
    </source>
</evidence>
<dbReference type="Pfam" id="PF14492">
    <property type="entry name" value="EFG_III"/>
    <property type="match status" value="1"/>
</dbReference>
<dbReference type="InterPro" id="IPR014721">
    <property type="entry name" value="Ribsml_uS5_D2-typ_fold_subgr"/>
</dbReference>
<feature type="domain" description="Tr-type G" evidence="12">
    <location>
        <begin position="19"/>
        <end position="230"/>
    </location>
</feature>
<dbReference type="Gene3D" id="3.30.230.10">
    <property type="match status" value="1"/>
</dbReference>
<dbReference type="GO" id="GO:1990904">
    <property type="term" value="C:ribonucleoprotein complex"/>
    <property type="evidence" value="ECO:0007669"/>
    <property type="project" value="TreeGrafter"/>
</dbReference>
<dbReference type="Gene3D" id="3.30.70.240">
    <property type="match status" value="1"/>
</dbReference>
<dbReference type="InterPro" id="IPR000640">
    <property type="entry name" value="EFG_V-like"/>
</dbReference>
<dbReference type="PROSITE" id="PS00301">
    <property type="entry name" value="G_TR_1"/>
    <property type="match status" value="1"/>
</dbReference>
<evidence type="ECO:0000256" key="4">
    <source>
        <dbReference type="ARBA" id="ARBA00022490"/>
    </source>
</evidence>
<dbReference type="PRINTS" id="PR00315">
    <property type="entry name" value="ELONGATNFCT"/>
</dbReference>
<feature type="modified residue" description="Diphthamide" evidence="10">
    <location>
        <position position="601"/>
    </location>
</feature>
<evidence type="ECO:0000256" key="11">
    <source>
        <dbReference type="SAM" id="MobiDB-lite"/>
    </source>
</evidence>
<dbReference type="Gene3D" id="3.40.50.300">
    <property type="entry name" value="P-loop containing nucleotide triphosphate hydrolases"/>
    <property type="match status" value="1"/>
</dbReference>
<dbReference type="GO" id="GO:0003746">
    <property type="term" value="F:translation elongation factor activity"/>
    <property type="evidence" value="ECO:0007669"/>
    <property type="project" value="UniProtKB-UniRule"/>
</dbReference>
<feature type="region of interest" description="Disordered" evidence="11">
    <location>
        <begin position="715"/>
        <end position="734"/>
    </location>
</feature>
<dbReference type="CDD" id="cd01681">
    <property type="entry name" value="aeEF2_snRNP_like_IV"/>
    <property type="match status" value="1"/>
</dbReference>
<dbReference type="EMBL" id="KF900912">
    <property type="protein sequence ID" value="AIF11227.1"/>
    <property type="molecule type" value="Genomic_DNA"/>
</dbReference>
<feature type="binding site" evidence="10">
    <location>
        <begin position="148"/>
        <end position="151"/>
    </location>
    <ligand>
        <name>GTP</name>
        <dbReference type="ChEBI" id="CHEBI:37565"/>
    </ligand>
</feature>
<dbReference type="Pfam" id="PF03144">
    <property type="entry name" value="GTP_EFTU_D2"/>
    <property type="match status" value="1"/>
</dbReference>
<gene>
    <name evidence="10" type="primary">fusA</name>
</gene>
<evidence type="ECO:0000256" key="7">
    <source>
        <dbReference type="ARBA" id="ARBA00022917"/>
    </source>
</evidence>
<dbReference type="SUPFAM" id="SSF54211">
    <property type="entry name" value="Ribosomal protein S5 domain 2-like"/>
    <property type="match status" value="1"/>
</dbReference>
<keyword evidence="7 10" id="KW-0648">Protein biosynthesis</keyword>
<dbReference type="InterPro" id="IPR004543">
    <property type="entry name" value="Transl_elong_EFG/EF2_arc"/>
</dbReference>
<dbReference type="PROSITE" id="PS51722">
    <property type="entry name" value="G_TR_2"/>
    <property type="match status" value="1"/>
</dbReference>
<dbReference type="InterPro" id="IPR031157">
    <property type="entry name" value="G_TR_CS"/>
</dbReference>
<feature type="binding site" evidence="10">
    <location>
        <begin position="28"/>
        <end position="35"/>
    </location>
    <ligand>
        <name>GTP</name>
        <dbReference type="ChEBI" id="CHEBI:37565"/>
    </ligand>
</feature>
<dbReference type="PANTHER" id="PTHR42908:SF3">
    <property type="entry name" value="ELONGATION FACTOR-LIKE GTPASE 1"/>
    <property type="match status" value="1"/>
</dbReference>
<dbReference type="InterPro" id="IPR005517">
    <property type="entry name" value="Transl_elong_EFG/EF2_IV"/>
</dbReference>
<dbReference type="Gene3D" id="2.40.30.10">
    <property type="entry name" value="Translation factors"/>
    <property type="match status" value="1"/>
</dbReference>
<evidence type="ECO:0000259" key="12">
    <source>
        <dbReference type="PROSITE" id="PS51722"/>
    </source>
</evidence>
<dbReference type="GO" id="GO:0005829">
    <property type="term" value="C:cytosol"/>
    <property type="evidence" value="ECO:0007669"/>
    <property type="project" value="TreeGrafter"/>
</dbReference>
<comment type="subcellular location">
    <subcellularLocation>
        <location evidence="1 10">Cytoplasm</location>
    </subcellularLocation>
</comment>
<accession>A0A075H9S2</accession>
<proteinExistence type="inferred from homology"/>
<organism evidence="13">
    <name type="scientific">uncultured marine group II/III euryarchaeote KM3_51_D01</name>
    <dbReference type="NCBI Taxonomy" id="1456454"/>
    <lineage>
        <taxon>Archaea</taxon>
        <taxon>Methanobacteriati</taxon>
        <taxon>Methanobacteriota</taxon>
        <taxon>environmental samples</taxon>
    </lineage>
</organism>
<dbReference type="AlphaFoldDB" id="A0A075H9S2"/>
<dbReference type="Gene3D" id="3.30.70.870">
    <property type="entry name" value="Elongation Factor G (Translational Gtpase), domain 3"/>
    <property type="match status" value="1"/>
</dbReference>
<keyword evidence="5 10" id="KW-0547">Nucleotide-binding</keyword>
<dbReference type="InterPro" id="IPR027417">
    <property type="entry name" value="P-loop_NTPase"/>
</dbReference>